<dbReference type="AlphaFoldDB" id="A0A8H7ZRK2"/>
<dbReference type="GO" id="GO:0006364">
    <property type="term" value="P:rRNA processing"/>
    <property type="evidence" value="ECO:0007669"/>
    <property type="project" value="TreeGrafter"/>
</dbReference>
<dbReference type="GO" id="GO:0032040">
    <property type="term" value="C:small-subunit processome"/>
    <property type="evidence" value="ECO:0007669"/>
    <property type="project" value="TreeGrafter"/>
</dbReference>
<reference evidence="3 4" key="1">
    <citation type="journal article" name="Sci. Rep.">
        <title>Genome-scale phylogenetic analyses confirm Olpidium as the closest living zoosporic fungus to the non-flagellated, terrestrial fungi.</title>
        <authorList>
            <person name="Chang Y."/>
            <person name="Rochon D."/>
            <person name="Sekimoto S."/>
            <person name="Wang Y."/>
            <person name="Chovatia M."/>
            <person name="Sandor L."/>
            <person name="Salamov A."/>
            <person name="Grigoriev I.V."/>
            <person name="Stajich J.E."/>
            <person name="Spatafora J.W."/>
        </authorList>
    </citation>
    <scope>NUCLEOTIDE SEQUENCE [LARGE SCALE GENOMIC DNA]</scope>
    <source>
        <strain evidence="3">S191</strain>
    </source>
</reference>
<proteinExistence type="predicted"/>
<sequence length="574" mass="62631">MAAECKEGERSAGQEELSEAENEPRADGKEADGRGDGGGQERPAPPNGSQNRCAVSTSNGATEHKGIFTPFRALGHVTNEVPFAVQAMGSEHFLATSVGNAFHIYETGKLGLVLVGPFSESPITALVTSGELTYFASGTEIVCCRRAKEVRRQPNTGEGNIMRFNAGSVVFSLTLFGEHLITLTEDNAMRLWHSANGELYAEVEFPDYFTANTIVHPSTYLNKVLVSSREGGMQLWNIRTKGNGIRAALLDPCNSHVHVNRCSKIVYDFSRFPTAVTSLVQSPVVDVIAVGLLDGSIVLHNIKVDETIMTLHQEGRVTAVSFRTDDQHVMATANAQGDVALWDLEKRQLRHMIKGAHDALIPSLHFVQGQPLLITSGADNAVKEWIFDSQDGGARLLKMRGGHHAPPTLVRFYGEDGTTILSAARDRSLRSFSVVRDQQSFEISQGSLAKKAKSYNVKVDELKLPHITHFSANRLRLAVLAIRCVLIMFSPDPAKQKDWDNIITVHAGAGVGRTWSLQRKTLGKHTLKMTDNTIPRTTAISACGNFAFMGSVNGLIDMFNIQSGLHRRTFGGTD</sequence>
<evidence type="ECO:0000313" key="3">
    <source>
        <dbReference type="EMBL" id="KAG5458112.1"/>
    </source>
</evidence>
<dbReference type="GO" id="GO:0034388">
    <property type="term" value="C:Pwp2p-containing subcomplex of 90S preribosome"/>
    <property type="evidence" value="ECO:0007669"/>
    <property type="project" value="TreeGrafter"/>
</dbReference>
<dbReference type="EMBL" id="JAEFCI010008959">
    <property type="protein sequence ID" value="KAG5458112.1"/>
    <property type="molecule type" value="Genomic_DNA"/>
</dbReference>
<gene>
    <name evidence="3" type="ORF">BJ554DRAFT_1731</name>
</gene>
<dbReference type="Pfam" id="PF25168">
    <property type="entry name" value="Beta-prop_WDR36-Utp21_2nd"/>
    <property type="match status" value="1"/>
</dbReference>
<dbReference type="Proteomes" id="UP000673691">
    <property type="component" value="Unassembled WGS sequence"/>
</dbReference>
<dbReference type="PANTHER" id="PTHR22840:SF12">
    <property type="entry name" value="WD REPEAT-CONTAINING PROTEIN 36"/>
    <property type="match status" value="1"/>
</dbReference>
<dbReference type="InterPro" id="IPR015943">
    <property type="entry name" value="WD40/YVTN_repeat-like_dom_sf"/>
</dbReference>
<accession>A0A8H7ZRK2</accession>
<feature type="domain" description="WDR36/Utp21 N-terminal" evidence="2">
    <location>
        <begin position="95"/>
        <end position="388"/>
    </location>
</feature>
<dbReference type="SUPFAM" id="SSF50978">
    <property type="entry name" value="WD40 repeat-like"/>
    <property type="match status" value="1"/>
</dbReference>
<dbReference type="SMART" id="SM00320">
    <property type="entry name" value="WD40"/>
    <property type="match status" value="4"/>
</dbReference>
<comment type="caution">
    <text evidence="3">The sequence shown here is derived from an EMBL/GenBank/DDBJ whole genome shotgun (WGS) entry which is preliminary data.</text>
</comment>
<keyword evidence="4" id="KW-1185">Reference proteome</keyword>
<dbReference type="Pfam" id="PF25171">
    <property type="entry name" value="Beta-prop_WDR36-Utp21_1st"/>
    <property type="match status" value="1"/>
</dbReference>
<dbReference type="PANTHER" id="PTHR22840">
    <property type="entry name" value="WD REPEAT-CONTAINING PROTEIN 36"/>
    <property type="match status" value="1"/>
</dbReference>
<feature type="non-terminal residue" evidence="3">
    <location>
        <position position="574"/>
    </location>
</feature>
<feature type="compositionally biased region" description="Basic and acidic residues" evidence="1">
    <location>
        <begin position="22"/>
        <end position="35"/>
    </location>
</feature>
<dbReference type="InterPro" id="IPR001680">
    <property type="entry name" value="WD40_rpt"/>
</dbReference>
<evidence type="ECO:0000313" key="4">
    <source>
        <dbReference type="Proteomes" id="UP000673691"/>
    </source>
</evidence>
<feature type="compositionally biased region" description="Basic and acidic residues" evidence="1">
    <location>
        <begin position="1"/>
        <end position="13"/>
    </location>
</feature>
<organism evidence="3 4">
    <name type="scientific">Olpidium bornovanus</name>
    <dbReference type="NCBI Taxonomy" id="278681"/>
    <lineage>
        <taxon>Eukaryota</taxon>
        <taxon>Fungi</taxon>
        <taxon>Fungi incertae sedis</taxon>
        <taxon>Olpidiomycota</taxon>
        <taxon>Olpidiomycotina</taxon>
        <taxon>Olpidiomycetes</taxon>
        <taxon>Olpidiales</taxon>
        <taxon>Olpidiaceae</taxon>
        <taxon>Olpidium</taxon>
    </lineage>
</organism>
<dbReference type="OrthoDB" id="10250769at2759"/>
<protein>
    <submittedName>
        <fullName evidence="3">WD40-repeat-containing domain protein</fullName>
    </submittedName>
</protein>
<dbReference type="InterPro" id="IPR059157">
    <property type="entry name" value="WDR36-Utp21_N"/>
</dbReference>
<dbReference type="Gene3D" id="2.130.10.10">
    <property type="entry name" value="YVTN repeat-like/Quinoprotein amine dehydrogenase"/>
    <property type="match status" value="3"/>
</dbReference>
<evidence type="ECO:0000259" key="2">
    <source>
        <dbReference type="Pfam" id="PF25171"/>
    </source>
</evidence>
<name>A0A8H7ZRK2_9FUNG</name>
<evidence type="ECO:0000256" key="1">
    <source>
        <dbReference type="SAM" id="MobiDB-lite"/>
    </source>
</evidence>
<dbReference type="InterPro" id="IPR036322">
    <property type="entry name" value="WD40_repeat_dom_sf"/>
</dbReference>
<feature type="region of interest" description="Disordered" evidence="1">
    <location>
        <begin position="1"/>
        <end position="58"/>
    </location>
</feature>
<feature type="compositionally biased region" description="Polar residues" evidence="1">
    <location>
        <begin position="47"/>
        <end position="58"/>
    </location>
</feature>